<dbReference type="Proteomes" id="UP000179230">
    <property type="component" value="Unassembled WGS sequence"/>
</dbReference>
<organism evidence="2 3">
    <name type="scientific">Candidatus Kaiserbacteria bacterium RIFOXYD1_FULL_42_15</name>
    <dbReference type="NCBI Taxonomy" id="1798532"/>
    <lineage>
        <taxon>Bacteria</taxon>
        <taxon>Candidatus Kaiseribacteriota</taxon>
    </lineage>
</organism>
<name>A0A1F6FR58_9BACT</name>
<evidence type="ECO:0000313" key="2">
    <source>
        <dbReference type="EMBL" id="OGG88336.1"/>
    </source>
</evidence>
<keyword evidence="1" id="KW-0812">Transmembrane</keyword>
<feature type="transmembrane region" description="Helical" evidence="1">
    <location>
        <begin position="67"/>
        <end position="87"/>
    </location>
</feature>
<keyword evidence="1" id="KW-1133">Transmembrane helix</keyword>
<evidence type="ECO:0008006" key="4">
    <source>
        <dbReference type="Google" id="ProtNLM"/>
    </source>
</evidence>
<dbReference type="EMBL" id="MFMT01000023">
    <property type="protein sequence ID" value="OGG88336.1"/>
    <property type="molecule type" value="Genomic_DNA"/>
</dbReference>
<evidence type="ECO:0000313" key="3">
    <source>
        <dbReference type="Proteomes" id="UP000179230"/>
    </source>
</evidence>
<feature type="transmembrane region" description="Helical" evidence="1">
    <location>
        <begin position="6"/>
        <end position="28"/>
    </location>
</feature>
<proteinExistence type="predicted"/>
<comment type="caution">
    <text evidence="2">The sequence shown here is derived from an EMBL/GenBank/DDBJ whole genome shotgun (WGS) entry which is preliminary data.</text>
</comment>
<gene>
    <name evidence="2" type="ORF">A2592_00790</name>
</gene>
<accession>A0A1F6FR58</accession>
<dbReference type="AlphaFoldDB" id="A0A1F6FR58"/>
<feature type="transmembrane region" description="Helical" evidence="1">
    <location>
        <begin position="35"/>
        <end position="55"/>
    </location>
</feature>
<feature type="transmembrane region" description="Helical" evidence="1">
    <location>
        <begin position="140"/>
        <end position="160"/>
    </location>
</feature>
<reference evidence="2 3" key="1">
    <citation type="journal article" date="2016" name="Nat. Commun.">
        <title>Thousands of microbial genomes shed light on interconnected biogeochemical processes in an aquifer system.</title>
        <authorList>
            <person name="Anantharaman K."/>
            <person name="Brown C.T."/>
            <person name="Hug L.A."/>
            <person name="Sharon I."/>
            <person name="Castelle C.J."/>
            <person name="Probst A.J."/>
            <person name="Thomas B.C."/>
            <person name="Singh A."/>
            <person name="Wilkins M.J."/>
            <person name="Karaoz U."/>
            <person name="Brodie E.L."/>
            <person name="Williams K.H."/>
            <person name="Hubbard S.S."/>
            <person name="Banfield J.F."/>
        </authorList>
    </citation>
    <scope>NUCLEOTIDE SEQUENCE [LARGE SCALE GENOMIC DNA]</scope>
</reference>
<evidence type="ECO:0000256" key="1">
    <source>
        <dbReference type="SAM" id="Phobius"/>
    </source>
</evidence>
<feature type="transmembrane region" description="Helical" evidence="1">
    <location>
        <begin position="107"/>
        <end position="128"/>
    </location>
</feature>
<protein>
    <recommendedName>
        <fullName evidence="4">CvpA family protein</fullName>
    </recommendedName>
</protein>
<sequence length="161" mass="18454">MDTAYIFSILQELIYILVVFGFFLGYAIFRGRQAIINLITGLYLALLISLEFPYYDILLSQATTAHSQSIVKLILFAIFTLLTTILVTRIMPDEYREKKIESIFKKILLAMAGTILITVFSFHVLPVTEFLTPGTPIQSLFAPAQYFFWWLLAPLLVLYLN</sequence>
<keyword evidence="1" id="KW-0472">Membrane</keyword>